<feature type="domain" description="Glucose-methanol-choline oxidoreductase N-terminal" evidence="7">
    <location>
        <begin position="312"/>
        <end position="326"/>
    </location>
</feature>
<keyword evidence="3 4" id="KW-0274">FAD</keyword>
<keyword evidence="4" id="KW-0285">Flavoprotein</keyword>
<dbReference type="PROSITE" id="PS00623">
    <property type="entry name" value="GMC_OXRED_1"/>
    <property type="match status" value="1"/>
</dbReference>
<dbReference type="PANTHER" id="PTHR11552:SF115">
    <property type="entry name" value="DEHYDROGENASE XPTC-RELATED"/>
    <property type="match status" value="1"/>
</dbReference>
<feature type="active site" description="Proton acceptor" evidence="2">
    <location>
        <position position="600"/>
    </location>
</feature>
<evidence type="ECO:0000313" key="8">
    <source>
        <dbReference type="EMBL" id="KAF7114601.1"/>
    </source>
</evidence>
<evidence type="ECO:0000313" key="9">
    <source>
        <dbReference type="Proteomes" id="UP000630445"/>
    </source>
</evidence>
<dbReference type="GO" id="GO:0050660">
    <property type="term" value="F:flavin adenine dinucleotide binding"/>
    <property type="evidence" value="ECO:0007669"/>
    <property type="project" value="InterPro"/>
</dbReference>
<gene>
    <name evidence="8" type="ORF">CNMCM5793_009246</name>
</gene>
<evidence type="ECO:0000256" key="5">
    <source>
        <dbReference type="SAM" id="SignalP"/>
    </source>
</evidence>
<dbReference type="PIRSF" id="PIRSF000137">
    <property type="entry name" value="Alcohol_oxidase"/>
    <property type="match status" value="1"/>
</dbReference>
<dbReference type="Proteomes" id="UP000630445">
    <property type="component" value="Unassembled WGS sequence"/>
</dbReference>
<dbReference type="Pfam" id="PF00732">
    <property type="entry name" value="GMC_oxred_N"/>
    <property type="match status" value="1"/>
</dbReference>
<feature type="binding site" evidence="3">
    <location>
        <position position="271"/>
    </location>
    <ligand>
        <name>FAD</name>
        <dbReference type="ChEBI" id="CHEBI:57692"/>
    </ligand>
</feature>
<feature type="chain" id="PRO_5034119697" description="Glucose-methanol-choline oxidoreductase N-terminal domain-containing protein" evidence="5">
    <location>
        <begin position="25"/>
        <end position="621"/>
    </location>
</feature>
<dbReference type="PANTHER" id="PTHR11552">
    <property type="entry name" value="GLUCOSE-METHANOL-CHOLINE GMC OXIDOREDUCTASE"/>
    <property type="match status" value="1"/>
</dbReference>
<comment type="similarity">
    <text evidence="1 4">Belongs to the GMC oxidoreductase family.</text>
</comment>
<dbReference type="Gene3D" id="3.50.50.60">
    <property type="entry name" value="FAD/NAD(P)-binding domain"/>
    <property type="match status" value="1"/>
</dbReference>
<name>A0A8H6P0C5_9EURO</name>
<dbReference type="InterPro" id="IPR000172">
    <property type="entry name" value="GMC_OxRdtase_N"/>
</dbReference>
<evidence type="ECO:0000256" key="3">
    <source>
        <dbReference type="PIRSR" id="PIRSR000137-2"/>
    </source>
</evidence>
<evidence type="ECO:0000256" key="2">
    <source>
        <dbReference type="PIRSR" id="PIRSR000137-1"/>
    </source>
</evidence>
<keyword evidence="9" id="KW-1185">Reference proteome</keyword>
<dbReference type="Gene3D" id="3.30.560.10">
    <property type="entry name" value="Glucose Oxidase, domain 3"/>
    <property type="match status" value="1"/>
</dbReference>
<sequence>MRLLWNKAVISLGLPFGLVSSALAASQSHGQVLADDSQLLPTYDYVVVGGGISGLTVANRLSENTKLNILVIEAGEFDQNEDYIVIPGLAGNAIGTKYDWNLTYVQNPDAGNRTLAVPQGKAVGGSSLLNRMVFDRGSQADYDRWETLGNPGWGWTDLLPYFKKSERFTPPIDSIVGEWNVSYDLSAHGTTGYVQSSYAPWIWPSTKHFIRAITSLGVRIPKDAATGDAVGGYYSPHNQDPVSITRCDAATAYWGSASSRPGLHLITGRTVTRLITKKRGLEVRVKGVELAASASSPRKIVNVSKEAILAAGAIHTPQILQLSGIGDPALLSKLNVSTVANVPGVGRNLQDHLYIPVVASWDFPLTSANLTSNATFAAESMSLYKSKKTGPYADATGDFLAFLPGKNFTSKAIYLHTTALRQQPESHLDPDTPTTVRLVFAIQHKLLTHGLMADNEAQIEIIWADGTFVIGLEHPFSRGSVRLASTDPFDAPLADPAYFRNPIDVQILVEAIRYARTLMRTEALGAFNPVELVPGADVASDADLEVYVRNTADTLFHPSGTCSVGRYALGGVVDTQFRVYGVKNLRVVDASVFPMLPSTHIQSSVYAVAEKAADAIKASCE</sequence>
<evidence type="ECO:0000259" key="6">
    <source>
        <dbReference type="PROSITE" id="PS00623"/>
    </source>
</evidence>
<dbReference type="SUPFAM" id="SSF54373">
    <property type="entry name" value="FAD-linked reductases, C-terminal domain"/>
    <property type="match status" value="1"/>
</dbReference>
<proteinExistence type="inferred from homology"/>
<comment type="caution">
    <text evidence="8">The sequence shown here is derived from an EMBL/GenBank/DDBJ whole genome shotgun (WGS) entry which is preliminary data.</text>
</comment>
<feature type="domain" description="Glucose-methanol-choline oxidoreductase N-terminal" evidence="6">
    <location>
        <begin position="120"/>
        <end position="143"/>
    </location>
</feature>
<dbReference type="InterPro" id="IPR036188">
    <property type="entry name" value="FAD/NAD-bd_sf"/>
</dbReference>
<keyword evidence="5" id="KW-0732">Signal</keyword>
<dbReference type="InterPro" id="IPR012132">
    <property type="entry name" value="GMC_OxRdtase"/>
</dbReference>
<comment type="cofactor">
    <cofactor evidence="3">
        <name>FAD</name>
        <dbReference type="ChEBI" id="CHEBI:57692"/>
    </cofactor>
</comment>
<evidence type="ECO:0000256" key="1">
    <source>
        <dbReference type="ARBA" id="ARBA00010790"/>
    </source>
</evidence>
<protein>
    <recommendedName>
        <fullName evidence="6 7">Glucose-methanol-choline oxidoreductase N-terminal domain-containing protein</fullName>
    </recommendedName>
</protein>
<dbReference type="SUPFAM" id="SSF51905">
    <property type="entry name" value="FAD/NAD(P)-binding domain"/>
    <property type="match status" value="1"/>
</dbReference>
<reference evidence="8" key="1">
    <citation type="submission" date="2020-06" db="EMBL/GenBank/DDBJ databases">
        <title>Draft genome sequences of strains closely related to Aspergillus parafelis and Aspergillus hiratsukae.</title>
        <authorList>
            <person name="Dos Santos R.A.C."/>
            <person name="Rivero-Menendez O."/>
            <person name="Steenwyk J.L."/>
            <person name="Mead M.E."/>
            <person name="Goldman G.H."/>
            <person name="Alastruey-Izquierdo A."/>
            <person name="Rokas A."/>
        </authorList>
    </citation>
    <scope>NUCLEOTIDE SEQUENCE</scope>
    <source>
        <strain evidence="8">CNM-CM5793</strain>
    </source>
</reference>
<dbReference type="OrthoDB" id="269227at2759"/>
<dbReference type="EMBL" id="JACBAD010002123">
    <property type="protein sequence ID" value="KAF7114601.1"/>
    <property type="molecule type" value="Genomic_DNA"/>
</dbReference>
<dbReference type="GO" id="GO:0044550">
    <property type="term" value="P:secondary metabolite biosynthetic process"/>
    <property type="evidence" value="ECO:0007669"/>
    <property type="project" value="TreeGrafter"/>
</dbReference>
<dbReference type="PROSITE" id="PS00624">
    <property type="entry name" value="GMC_OXRED_2"/>
    <property type="match status" value="1"/>
</dbReference>
<feature type="signal peptide" evidence="5">
    <location>
        <begin position="1"/>
        <end position="24"/>
    </location>
</feature>
<evidence type="ECO:0000256" key="4">
    <source>
        <dbReference type="RuleBase" id="RU003968"/>
    </source>
</evidence>
<organism evidence="8 9">
    <name type="scientific">Aspergillus hiratsukae</name>
    <dbReference type="NCBI Taxonomy" id="1194566"/>
    <lineage>
        <taxon>Eukaryota</taxon>
        <taxon>Fungi</taxon>
        <taxon>Dikarya</taxon>
        <taxon>Ascomycota</taxon>
        <taxon>Pezizomycotina</taxon>
        <taxon>Eurotiomycetes</taxon>
        <taxon>Eurotiomycetidae</taxon>
        <taxon>Eurotiales</taxon>
        <taxon>Aspergillaceae</taxon>
        <taxon>Aspergillus</taxon>
        <taxon>Aspergillus subgen. Fumigati</taxon>
    </lineage>
</organism>
<evidence type="ECO:0000259" key="7">
    <source>
        <dbReference type="PROSITE" id="PS00624"/>
    </source>
</evidence>
<dbReference type="GO" id="GO:0016614">
    <property type="term" value="F:oxidoreductase activity, acting on CH-OH group of donors"/>
    <property type="evidence" value="ECO:0007669"/>
    <property type="project" value="InterPro"/>
</dbReference>
<feature type="active site" description="Proton donor" evidence="2">
    <location>
        <position position="557"/>
    </location>
</feature>
<dbReference type="AlphaFoldDB" id="A0A8H6P0C5"/>
<feature type="binding site" evidence="3">
    <location>
        <begin position="130"/>
        <end position="133"/>
    </location>
    <ligand>
        <name>FAD</name>
        <dbReference type="ChEBI" id="CHEBI:57692"/>
    </ligand>
</feature>
<accession>A0A8H6P0C5</accession>
<dbReference type="Pfam" id="PF05199">
    <property type="entry name" value="GMC_oxred_C"/>
    <property type="match status" value="1"/>
</dbReference>
<dbReference type="InterPro" id="IPR007867">
    <property type="entry name" value="GMC_OxRtase_C"/>
</dbReference>